<proteinExistence type="predicted"/>
<keyword evidence="3" id="KW-1185">Reference proteome</keyword>
<reference evidence="2 3" key="1">
    <citation type="submission" date="2019-03" db="EMBL/GenBank/DDBJ databases">
        <title>Genomic Encyclopedia of Type Strains, Phase IV (KMG-IV): sequencing the most valuable type-strain genomes for metagenomic binning, comparative biology and taxonomic classification.</title>
        <authorList>
            <person name="Goeker M."/>
        </authorList>
    </citation>
    <scope>NUCLEOTIDE SEQUENCE [LARGE SCALE GENOMIC DNA]</scope>
    <source>
        <strain evidence="2 3">DSM 46770</strain>
    </source>
</reference>
<dbReference type="Pfam" id="PF00326">
    <property type="entry name" value="Peptidase_S9"/>
    <property type="match status" value="1"/>
</dbReference>
<evidence type="ECO:0000259" key="1">
    <source>
        <dbReference type="Pfam" id="PF00326"/>
    </source>
</evidence>
<feature type="domain" description="Peptidase S9 prolyl oligopeptidase catalytic" evidence="1">
    <location>
        <begin position="103"/>
        <end position="228"/>
    </location>
</feature>
<evidence type="ECO:0000313" key="3">
    <source>
        <dbReference type="Proteomes" id="UP000295281"/>
    </source>
</evidence>
<dbReference type="InterPro" id="IPR029058">
    <property type="entry name" value="AB_hydrolase_fold"/>
</dbReference>
<accession>A0A4R6V502</accession>
<gene>
    <name evidence="2" type="ORF">EV190_101846</name>
</gene>
<dbReference type="Proteomes" id="UP000295281">
    <property type="component" value="Unassembled WGS sequence"/>
</dbReference>
<comment type="caution">
    <text evidence="2">The sequence shown here is derived from an EMBL/GenBank/DDBJ whole genome shotgun (WGS) entry which is preliminary data.</text>
</comment>
<dbReference type="SUPFAM" id="SSF53474">
    <property type="entry name" value="alpha/beta-Hydrolases"/>
    <property type="match status" value="1"/>
</dbReference>
<dbReference type="OrthoDB" id="6059224at2"/>
<dbReference type="AlphaFoldDB" id="A0A4R6V502"/>
<organism evidence="2 3">
    <name type="scientific">Actinorugispora endophytica</name>
    <dbReference type="NCBI Taxonomy" id="1605990"/>
    <lineage>
        <taxon>Bacteria</taxon>
        <taxon>Bacillati</taxon>
        <taxon>Actinomycetota</taxon>
        <taxon>Actinomycetes</taxon>
        <taxon>Streptosporangiales</taxon>
        <taxon>Nocardiopsidaceae</taxon>
        <taxon>Actinorugispora</taxon>
    </lineage>
</organism>
<dbReference type="GO" id="GO:0008236">
    <property type="term" value="F:serine-type peptidase activity"/>
    <property type="evidence" value="ECO:0007669"/>
    <property type="project" value="InterPro"/>
</dbReference>
<protein>
    <submittedName>
        <fullName evidence="2">Prolyl oligopeptidase family protein</fullName>
    </submittedName>
</protein>
<dbReference type="GO" id="GO:0006508">
    <property type="term" value="P:proteolysis"/>
    <property type="evidence" value="ECO:0007669"/>
    <property type="project" value="InterPro"/>
</dbReference>
<name>A0A4R6V502_9ACTN</name>
<dbReference type="Gene3D" id="3.40.50.1820">
    <property type="entry name" value="alpha/beta hydrolase"/>
    <property type="match status" value="1"/>
</dbReference>
<evidence type="ECO:0000313" key="2">
    <source>
        <dbReference type="EMBL" id="TDQ55515.1"/>
    </source>
</evidence>
<dbReference type="EMBL" id="SNYN01000001">
    <property type="protein sequence ID" value="TDQ55515.1"/>
    <property type="molecule type" value="Genomic_DNA"/>
</dbReference>
<dbReference type="InterPro" id="IPR001375">
    <property type="entry name" value="Peptidase_S9_cat"/>
</dbReference>
<sequence>MPPRTGTNPRIGAAAGVPYVALPPAGGAASAPLVVVWHMMDAPRSAEAMAAALPLAGLDAWRVFLDLPLHGARTPDDIETVMGDAVTDPLLKLYRPLIRDAAREFPAVLAALRERLDASDGPVGLVGGSAGGAVALTVLAEAEVPVAAAVLVNPVITARGLIAVGERAYGGRYEWTPAAEEAADQIDYVARAPEIAGLAVASRLLLISGEHDHAEFRDDAVRLRDALGAALVEVPGMAHPLAEEPGVSAAPQTPHARTVDAAAADWLGRHLTDGRP</sequence>